<dbReference type="Gene3D" id="3.40.50.2300">
    <property type="match status" value="2"/>
</dbReference>
<evidence type="ECO:0000256" key="3">
    <source>
        <dbReference type="ARBA" id="ARBA00022729"/>
    </source>
</evidence>
<keyword evidence="4" id="KW-0029">Amino-acid transport</keyword>
<sequence>MTARTSLTLAAALAVGLGTGAAADTRGVTGTSVIIGSHTDLSGPLASWGVPATNGARMRFDDQNAAGGVHGRKIDFKVEDTQYQVPLTVRATNRLVQRDNVFAIILGAGTAQSMASYEITDKLGIPNVFPLSAARSMAYPTHPLHVSYFVSYQDQAVGAIRYFHETAGIKSVCLQTQSSEYGEEVTEGVTQGVEAHGLTLAMVGTHRTTETEFAGVATAIRNANCDLIYLGTTGRDTIALYTTLRQLGVTVPIVGNMVSYLPVVAKAAGGAMEGLYVVSPVADADWTDGDAFRTDFITRYRAAFKEEPTVQSQVGWISADLLIKALEAAGPELTEDALMKAIEGISHYTDPFGGPDLSFSADKRFGGNSLTLLQVENSAWAVRQADLPF</sequence>
<evidence type="ECO:0000256" key="4">
    <source>
        <dbReference type="ARBA" id="ARBA00022970"/>
    </source>
</evidence>
<evidence type="ECO:0000259" key="6">
    <source>
        <dbReference type="Pfam" id="PF13458"/>
    </source>
</evidence>
<evidence type="ECO:0000256" key="5">
    <source>
        <dbReference type="SAM" id="SignalP"/>
    </source>
</evidence>
<protein>
    <submittedName>
        <fullName evidence="7">Amino acid/amide ABC transporter substrate-binding protein, HAAT family</fullName>
    </submittedName>
</protein>
<dbReference type="AlphaFoldDB" id="A0A1N7N0L5"/>
<gene>
    <name evidence="7" type="ORF">SAMN05421774_10315</name>
</gene>
<evidence type="ECO:0000256" key="2">
    <source>
        <dbReference type="ARBA" id="ARBA00022448"/>
    </source>
</evidence>
<feature type="signal peptide" evidence="5">
    <location>
        <begin position="1"/>
        <end position="22"/>
    </location>
</feature>
<keyword evidence="2" id="KW-0813">Transport</keyword>
<dbReference type="SUPFAM" id="SSF53822">
    <property type="entry name" value="Periplasmic binding protein-like I"/>
    <property type="match status" value="1"/>
</dbReference>
<keyword evidence="3 5" id="KW-0732">Signal</keyword>
<dbReference type="InterPro" id="IPR028082">
    <property type="entry name" value="Peripla_BP_I"/>
</dbReference>
<dbReference type="PANTHER" id="PTHR47235:SF1">
    <property type="entry name" value="BLR6548 PROTEIN"/>
    <property type="match status" value="1"/>
</dbReference>
<evidence type="ECO:0000313" key="8">
    <source>
        <dbReference type="Proteomes" id="UP000186141"/>
    </source>
</evidence>
<reference evidence="7 8" key="1">
    <citation type="submission" date="2017-01" db="EMBL/GenBank/DDBJ databases">
        <authorList>
            <person name="Mah S.A."/>
            <person name="Swanson W.J."/>
            <person name="Moy G.W."/>
            <person name="Vacquier V.D."/>
        </authorList>
    </citation>
    <scope>NUCLEOTIDE SEQUENCE [LARGE SCALE GENOMIC DNA]</scope>
    <source>
        <strain evidence="7 8">DSM 26375</strain>
    </source>
</reference>
<dbReference type="Proteomes" id="UP000186141">
    <property type="component" value="Unassembled WGS sequence"/>
</dbReference>
<feature type="chain" id="PRO_5013383440" evidence="5">
    <location>
        <begin position="23"/>
        <end position="389"/>
    </location>
</feature>
<evidence type="ECO:0000313" key="7">
    <source>
        <dbReference type="EMBL" id="SIS91731.1"/>
    </source>
</evidence>
<organism evidence="7 8">
    <name type="scientific">Gemmobacter megaterium</name>
    <dbReference type="NCBI Taxonomy" id="1086013"/>
    <lineage>
        <taxon>Bacteria</taxon>
        <taxon>Pseudomonadati</taxon>
        <taxon>Pseudomonadota</taxon>
        <taxon>Alphaproteobacteria</taxon>
        <taxon>Rhodobacterales</taxon>
        <taxon>Paracoccaceae</taxon>
        <taxon>Gemmobacter</taxon>
    </lineage>
</organism>
<feature type="domain" description="Leucine-binding protein" evidence="6">
    <location>
        <begin position="34"/>
        <end position="376"/>
    </location>
</feature>
<comment type="similarity">
    <text evidence="1">Belongs to the leucine-binding protein family.</text>
</comment>
<dbReference type="InterPro" id="IPR000709">
    <property type="entry name" value="Leu_Ile_Val-bd"/>
</dbReference>
<dbReference type="CDD" id="cd06343">
    <property type="entry name" value="PBP1_ABC_ligand_binding-like"/>
    <property type="match status" value="1"/>
</dbReference>
<dbReference type="STRING" id="1086013.SAMN05421774_10315"/>
<dbReference type="PRINTS" id="PR00337">
    <property type="entry name" value="LEUILEVALBP"/>
</dbReference>
<name>A0A1N7N0L5_9RHOB</name>
<evidence type="ECO:0000256" key="1">
    <source>
        <dbReference type="ARBA" id="ARBA00010062"/>
    </source>
</evidence>
<dbReference type="OrthoDB" id="5794591at2"/>
<dbReference type="RefSeq" id="WP_076530309.1">
    <property type="nucleotide sequence ID" value="NZ_BMEH01000003.1"/>
</dbReference>
<keyword evidence="8" id="KW-1185">Reference proteome</keyword>
<accession>A0A1N7N0L5</accession>
<dbReference type="InterPro" id="IPR028081">
    <property type="entry name" value="Leu-bd"/>
</dbReference>
<proteinExistence type="inferred from homology"/>
<dbReference type="EMBL" id="FTOT01000003">
    <property type="protein sequence ID" value="SIS91731.1"/>
    <property type="molecule type" value="Genomic_DNA"/>
</dbReference>
<dbReference type="PANTHER" id="PTHR47235">
    <property type="entry name" value="BLR6548 PROTEIN"/>
    <property type="match status" value="1"/>
</dbReference>
<dbReference type="GO" id="GO:0006865">
    <property type="term" value="P:amino acid transport"/>
    <property type="evidence" value="ECO:0007669"/>
    <property type="project" value="UniProtKB-KW"/>
</dbReference>
<dbReference type="Pfam" id="PF13458">
    <property type="entry name" value="Peripla_BP_6"/>
    <property type="match status" value="1"/>
</dbReference>